<accession>A0A839K0L0</accession>
<keyword evidence="6" id="KW-0597">Phosphoprotein</keyword>
<protein>
    <recommendedName>
        <fullName evidence="1">Stage 0 sporulation protein A homolog</fullName>
    </recommendedName>
</protein>
<keyword evidence="2" id="KW-0805">Transcription regulation</keyword>
<dbReference type="GO" id="GO:0000156">
    <property type="term" value="F:phosphorelay response regulator activity"/>
    <property type="evidence" value="ECO:0007669"/>
    <property type="project" value="TreeGrafter"/>
</dbReference>
<keyword evidence="4" id="KW-0804">Transcription</keyword>
<comment type="caution">
    <text evidence="10">The sequence shown here is derived from an EMBL/GenBank/DDBJ whole genome shotgun (WGS) entry which is preliminary data.</text>
</comment>
<dbReference type="GO" id="GO:0005829">
    <property type="term" value="C:cytosol"/>
    <property type="evidence" value="ECO:0007669"/>
    <property type="project" value="TreeGrafter"/>
</dbReference>
<sequence>MQETIMLVEDDEGLNRGICFALKKDGYQVLSSSSIQNASRLMKENKVDLVLLDLNLPDGDGLDFCNEIRQTSQIPIIILSARDLETDEIIGFEMGADDYIVKPFSLSVLKVRISAMLRRSFRIENDTKDDREWLESGNIRLCKDTMQVLLNNEEIELSNTEYKLLKLFLENQGKVLLKEQILDAIWDKDANFVDENTLPVNIRRLRLKLEEKPSDPVFLQTVHGMGYIWREGA</sequence>
<keyword evidence="3 7" id="KW-0238">DNA-binding</keyword>
<dbReference type="InterPro" id="IPR011006">
    <property type="entry name" value="CheY-like_superfamily"/>
</dbReference>
<dbReference type="PANTHER" id="PTHR48111:SF73">
    <property type="entry name" value="ALKALINE PHOSPHATASE SYNTHESIS TRANSCRIPTIONAL REGULATORY PROTEIN PHOP"/>
    <property type="match status" value="1"/>
</dbReference>
<evidence type="ECO:0000313" key="10">
    <source>
        <dbReference type="EMBL" id="MBB2183156.1"/>
    </source>
</evidence>
<keyword evidence="11" id="KW-1185">Reference proteome</keyword>
<reference evidence="10 11" key="1">
    <citation type="submission" date="2020-07" db="EMBL/GenBank/DDBJ databases">
        <title>Characterization and genome sequencing of isolate MD1, a novel member within the family Lachnospiraceae.</title>
        <authorList>
            <person name="Rettenmaier R."/>
            <person name="Di Bello L."/>
            <person name="Zinser C."/>
            <person name="Scheitz K."/>
            <person name="Liebl W."/>
            <person name="Zverlov V."/>
        </authorList>
    </citation>
    <scope>NUCLEOTIDE SEQUENCE [LARGE SCALE GENOMIC DNA]</scope>
    <source>
        <strain evidence="10 11">MD1</strain>
    </source>
</reference>
<evidence type="ECO:0000256" key="2">
    <source>
        <dbReference type="ARBA" id="ARBA00023015"/>
    </source>
</evidence>
<dbReference type="Proteomes" id="UP000574276">
    <property type="component" value="Unassembled WGS sequence"/>
</dbReference>
<dbReference type="Gene3D" id="6.10.250.690">
    <property type="match status" value="1"/>
</dbReference>
<dbReference type="EMBL" id="JACEGA010000001">
    <property type="protein sequence ID" value="MBB2183156.1"/>
    <property type="molecule type" value="Genomic_DNA"/>
</dbReference>
<evidence type="ECO:0000256" key="3">
    <source>
        <dbReference type="ARBA" id="ARBA00023125"/>
    </source>
</evidence>
<dbReference type="Pfam" id="PF00486">
    <property type="entry name" value="Trans_reg_C"/>
    <property type="match status" value="1"/>
</dbReference>
<comment type="function">
    <text evidence="5">May play the central regulatory role in sporulation. It may be an element of the effector pathway responsible for the activation of sporulation genes in response to nutritional stress. Spo0A may act in concert with spo0H (a sigma factor) to control the expression of some genes that are critical to the sporulation process.</text>
</comment>
<evidence type="ECO:0000256" key="6">
    <source>
        <dbReference type="PROSITE-ProRule" id="PRU00169"/>
    </source>
</evidence>
<evidence type="ECO:0000256" key="5">
    <source>
        <dbReference type="ARBA" id="ARBA00024867"/>
    </source>
</evidence>
<dbReference type="GO" id="GO:0006355">
    <property type="term" value="P:regulation of DNA-templated transcription"/>
    <property type="evidence" value="ECO:0007669"/>
    <property type="project" value="InterPro"/>
</dbReference>
<dbReference type="InterPro" id="IPR036388">
    <property type="entry name" value="WH-like_DNA-bd_sf"/>
</dbReference>
<feature type="modified residue" description="4-aspartylphosphate" evidence="6">
    <location>
        <position position="53"/>
    </location>
</feature>
<dbReference type="PROSITE" id="PS51755">
    <property type="entry name" value="OMPR_PHOB"/>
    <property type="match status" value="1"/>
</dbReference>
<dbReference type="PROSITE" id="PS50110">
    <property type="entry name" value="RESPONSE_REGULATORY"/>
    <property type="match status" value="1"/>
</dbReference>
<evidence type="ECO:0000259" key="8">
    <source>
        <dbReference type="PROSITE" id="PS50110"/>
    </source>
</evidence>
<evidence type="ECO:0000256" key="4">
    <source>
        <dbReference type="ARBA" id="ARBA00023163"/>
    </source>
</evidence>
<feature type="domain" description="OmpR/PhoB-type" evidence="9">
    <location>
        <begin position="131"/>
        <end position="231"/>
    </location>
</feature>
<dbReference type="SUPFAM" id="SSF46894">
    <property type="entry name" value="C-terminal effector domain of the bipartite response regulators"/>
    <property type="match status" value="1"/>
</dbReference>
<feature type="domain" description="Response regulatory" evidence="8">
    <location>
        <begin position="4"/>
        <end position="117"/>
    </location>
</feature>
<dbReference type="PANTHER" id="PTHR48111">
    <property type="entry name" value="REGULATOR OF RPOS"/>
    <property type="match status" value="1"/>
</dbReference>
<name>A0A839K0L0_9FIRM</name>
<dbReference type="SMART" id="SM00862">
    <property type="entry name" value="Trans_reg_C"/>
    <property type="match status" value="1"/>
</dbReference>
<dbReference type="Gene3D" id="1.10.10.10">
    <property type="entry name" value="Winged helix-like DNA-binding domain superfamily/Winged helix DNA-binding domain"/>
    <property type="match status" value="1"/>
</dbReference>
<dbReference type="InterPro" id="IPR001867">
    <property type="entry name" value="OmpR/PhoB-type_DNA-bd"/>
</dbReference>
<evidence type="ECO:0000256" key="7">
    <source>
        <dbReference type="PROSITE-ProRule" id="PRU01091"/>
    </source>
</evidence>
<evidence type="ECO:0000259" key="9">
    <source>
        <dbReference type="PROSITE" id="PS51755"/>
    </source>
</evidence>
<dbReference type="GO" id="GO:0032993">
    <property type="term" value="C:protein-DNA complex"/>
    <property type="evidence" value="ECO:0007669"/>
    <property type="project" value="TreeGrafter"/>
</dbReference>
<dbReference type="Gene3D" id="3.40.50.2300">
    <property type="match status" value="1"/>
</dbReference>
<dbReference type="Pfam" id="PF00072">
    <property type="entry name" value="Response_reg"/>
    <property type="match status" value="1"/>
</dbReference>
<dbReference type="CDD" id="cd00383">
    <property type="entry name" value="trans_reg_C"/>
    <property type="match status" value="1"/>
</dbReference>
<organism evidence="10 11">
    <name type="scientific">Variimorphobacter saccharofermentans</name>
    <dbReference type="NCBI Taxonomy" id="2755051"/>
    <lineage>
        <taxon>Bacteria</taxon>
        <taxon>Bacillati</taxon>
        <taxon>Bacillota</taxon>
        <taxon>Clostridia</taxon>
        <taxon>Lachnospirales</taxon>
        <taxon>Lachnospiraceae</taxon>
        <taxon>Variimorphobacter</taxon>
    </lineage>
</organism>
<dbReference type="SMART" id="SM00448">
    <property type="entry name" value="REC"/>
    <property type="match status" value="1"/>
</dbReference>
<dbReference type="InterPro" id="IPR039420">
    <property type="entry name" value="WalR-like"/>
</dbReference>
<evidence type="ECO:0000256" key="1">
    <source>
        <dbReference type="ARBA" id="ARBA00018672"/>
    </source>
</evidence>
<evidence type="ECO:0000313" key="11">
    <source>
        <dbReference type="Proteomes" id="UP000574276"/>
    </source>
</evidence>
<proteinExistence type="predicted"/>
<dbReference type="GO" id="GO:0000976">
    <property type="term" value="F:transcription cis-regulatory region binding"/>
    <property type="evidence" value="ECO:0007669"/>
    <property type="project" value="TreeGrafter"/>
</dbReference>
<gene>
    <name evidence="10" type="ORF">H0486_09725</name>
</gene>
<dbReference type="InterPro" id="IPR016032">
    <property type="entry name" value="Sig_transdc_resp-reg_C-effctor"/>
</dbReference>
<dbReference type="AlphaFoldDB" id="A0A839K0L0"/>
<feature type="DNA-binding region" description="OmpR/PhoB-type" evidence="7">
    <location>
        <begin position="131"/>
        <end position="231"/>
    </location>
</feature>
<dbReference type="InterPro" id="IPR001789">
    <property type="entry name" value="Sig_transdc_resp-reg_receiver"/>
</dbReference>
<dbReference type="SUPFAM" id="SSF52172">
    <property type="entry name" value="CheY-like"/>
    <property type="match status" value="1"/>
</dbReference>